<dbReference type="Gene3D" id="3.40.50.300">
    <property type="entry name" value="P-loop containing nucleotide triphosphate hydrolases"/>
    <property type="match status" value="1"/>
</dbReference>
<sequence length="265" mass="29087">MPRAIVIHAGFHKTGTSTLQQVLKHNRAALKPHVRPLLGPEMPEVLRAARGFSTWRDPFSLDKFAHRFRDRLARLPGMPRRVLCLSAEELSGHLPGREGIPDYGAAPILAAEMARIVTELHPGTPLRYVLGLRQPEPWLRSAYWEHVKSSSMTRDWDDFARTTRPGADLEAAADAVAAALPCPLTRIRLEDCAGQPLGPAAPLLRLCELPEPALAALTPVPPANTRAGDAVLLELLAANRDYTDRDARKAAKRAILKAAQENARD</sequence>
<name>A0ABT7F6P5_9RHOB</name>
<comment type="caution">
    <text evidence="1">The sequence shown here is derived from an EMBL/GenBank/DDBJ whole genome shotgun (WGS) entry which is preliminary data.</text>
</comment>
<protein>
    <recommendedName>
        <fullName evidence="3">Sulfotransferase family protein</fullName>
    </recommendedName>
</protein>
<keyword evidence="2" id="KW-1185">Reference proteome</keyword>
<evidence type="ECO:0000313" key="2">
    <source>
        <dbReference type="Proteomes" id="UP001243757"/>
    </source>
</evidence>
<proteinExistence type="predicted"/>
<dbReference type="Proteomes" id="UP001243757">
    <property type="component" value="Unassembled WGS sequence"/>
</dbReference>
<reference evidence="1 2" key="1">
    <citation type="submission" date="2023-05" db="EMBL/GenBank/DDBJ databases">
        <title>Pseudodonghicola sp. nov.</title>
        <authorList>
            <person name="Huang J."/>
        </authorList>
    </citation>
    <scope>NUCLEOTIDE SEQUENCE [LARGE SCALE GENOMIC DNA]</scope>
    <source>
        <strain evidence="1 2">IC7</strain>
    </source>
</reference>
<organism evidence="1 2">
    <name type="scientific">Pseudodonghicola flavimaris</name>
    <dbReference type="NCBI Taxonomy" id="3050036"/>
    <lineage>
        <taxon>Bacteria</taxon>
        <taxon>Pseudomonadati</taxon>
        <taxon>Pseudomonadota</taxon>
        <taxon>Alphaproteobacteria</taxon>
        <taxon>Rhodobacterales</taxon>
        <taxon>Paracoccaceae</taxon>
        <taxon>Pseudodonghicola</taxon>
    </lineage>
</organism>
<dbReference type="SUPFAM" id="SSF52540">
    <property type="entry name" value="P-loop containing nucleoside triphosphate hydrolases"/>
    <property type="match status" value="1"/>
</dbReference>
<dbReference type="EMBL" id="JASNJD010000023">
    <property type="protein sequence ID" value="MDK3020278.1"/>
    <property type="molecule type" value="Genomic_DNA"/>
</dbReference>
<dbReference type="RefSeq" id="WP_284482965.1">
    <property type="nucleotide sequence ID" value="NZ_JASNJD010000023.1"/>
</dbReference>
<accession>A0ABT7F6P5</accession>
<gene>
    <name evidence="1" type="ORF">QO033_21555</name>
</gene>
<evidence type="ECO:0000313" key="1">
    <source>
        <dbReference type="EMBL" id="MDK3020278.1"/>
    </source>
</evidence>
<evidence type="ECO:0008006" key="3">
    <source>
        <dbReference type="Google" id="ProtNLM"/>
    </source>
</evidence>
<dbReference type="InterPro" id="IPR027417">
    <property type="entry name" value="P-loop_NTPase"/>
</dbReference>